<dbReference type="GO" id="GO:0016811">
    <property type="term" value="F:hydrolase activity, acting on carbon-nitrogen (but not peptide) bonds, in linear amides"/>
    <property type="evidence" value="ECO:0007669"/>
    <property type="project" value="TreeGrafter"/>
</dbReference>
<evidence type="ECO:0000313" key="4">
    <source>
        <dbReference type="Proteomes" id="UP000178606"/>
    </source>
</evidence>
<dbReference type="EMBL" id="MFKF01000423">
    <property type="protein sequence ID" value="OGG43893.1"/>
    <property type="molecule type" value="Genomic_DNA"/>
</dbReference>
<reference evidence="3 4" key="1">
    <citation type="journal article" date="2016" name="Nat. Commun.">
        <title>Thousands of microbial genomes shed light on interconnected biogeochemical processes in an aquifer system.</title>
        <authorList>
            <person name="Anantharaman K."/>
            <person name="Brown C.T."/>
            <person name="Hug L.A."/>
            <person name="Sharon I."/>
            <person name="Castelle C.J."/>
            <person name="Probst A.J."/>
            <person name="Thomas B.C."/>
            <person name="Singh A."/>
            <person name="Wilkins M.J."/>
            <person name="Karaoz U."/>
            <person name="Brodie E.L."/>
            <person name="Williams K.H."/>
            <person name="Hubbard S.S."/>
            <person name="Banfield J.F."/>
        </authorList>
    </citation>
    <scope>NUCLEOTIDE SEQUENCE [LARGE SCALE GENOMIC DNA]</scope>
    <source>
        <strain evidence="4">RIFCSPLOWO2_12_FULL_64_10</strain>
    </source>
</reference>
<keyword evidence="1" id="KW-0378">Hydrolase</keyword>
<sequence length="325" mass="36530">MPHKVWVSTTSFQRRGGPTVQDNLRRADRLIDIAAQDRPDIICLPELFGSLWVPHDRAAEVAEPVPGPTTDLAAGKAKKYGTYIICPLYEKRGDAVYNSAVVIDRQGQVVGVYEKRHPVTSSFDFTQFETGVTPGQEVKVFDLDFGRIGILICFDINWPEDWARLKEMGAEVVFWPSAADGGFALQSFAWLHHYYVVSSVTSAHAYILDITGEVLLKTGIRASVGGMEIDLEKRYFHTDFNASQIPAIREKYGRDVAIRVYHEEGGMTVQSNRPGLSVQDLMAEFDLELTTDYIARHDRAEVFTRAGRTPGPQPPRRVKSRFFSF</sequence>
<evidence type="ECO:0000259" key="2">
    <source>
        <dbReference type="PROSITE" id="PS50263"/>
    </source>
</evidence>
<dbReference type="AlphaFoldDB" id="A0A1F6C496"/>
<accession>A0A1F6C496</accession>
<dbReference type="Proteomes" id="UP000178606">
    <property type="component" value="Unassembled WGS sequence"/>
</dbReference>
<feature type="domain" description="CN hydrolase" evidence="2">
    <location>
        <begin position="1"/>
        <end position="325"/>
    </location>
</feature>
<comment type="caution">
    <text evidence="3">The sequence shown here is derived from an EMBL/GenBank/DDBJ whole genome shotgun (WGS) entry which is preliminary data.</text>
</comment>
<gene>
    <name evidence="3" type="ORF">A3F84_04620</name>
</gene>
<evidence type="ECO:0000256" key="1">
    <source>
        <dbReference type="ARBA" id="ARBA00022801"/>
    </source>
</evidence>
<protein>
    <recommendedName>
        <fullName evidence="2">CN hydrolase domain-containing protein</fullName>
    </recommendedName>
</protein>
<proteinExistence type="predicted"/>
<dbReference type="InterPro" id="IPR050345">
    <property type="entry name" value="Aliph_Amidase/BUP"/>
</dbReference>
<dbReference type="Pfam" id="PF00795">
    <property type="entry name" value="CN_hydrolase"/>
    <property type="match status" value="1"/>
</dbReference>
<dbReference type="Gene3D" id="3.60.110.10">
    <property type="entry name" value="Carbon-nitrogen hydrolase"/>
    <property type="match status" value="1"/>
</dbReference>
<dbReference type="CDD" id="cd07197">
    <property type="entry name" value="nitrilase"/>
    <property type="match status" value="1"/>
</dbReference>
<organism evidence="3 4">
    <name type="scientific">Handelsmanbacteria sp. (strain RIFCSPLOWO2_12_FULL_64_10)</name>
    <dbReference type="NCBI Taxonomy" id="1817868"/>
    <lineage>
        <taxon>Bacteria</taxon>
        <taxon>Candidatus Handelsmaniibacteriota</taxon>
    </lineage>
</organism>
<dbReference type="PANTHER" id="PTHR43674">
    <property type="entry name" value="NITRILASE C965.09-RELATED"/>
    <property type="match status" value="1"/>
</dbReference>
<dbReference type="PROSITE" id="PS50263">
    <property type="entry name" value="CN_HYDROLASE"/>
    <property type="match status" value="1"/>
</dbReference>
<dbReference type="PANTHER" id="PTHR43674:SF13">
    <property type="entry name" value="CN HYDROLASE DOMAIN-CONTAINING PROTEIN"/>
    <property type="match status" value="1"/>
</dbReference>
<dbReference type="InterPro" id="IPR036526">
    <property type="entry name" value="C-N_Hydrolase_sf"/>
</dbReference>
<dbReference type="InterPro" id="IPR003010">
    <property type="entry name" value="C-N_Hydrolase"/>
</dbReference>
<evidence type="ECO:0000313" key="3">
    <source>
        <dbReference type="EMBL" id="OGG43893.1"/>
    </source>
</evidence>
<dbReference type="SUPFAM" id="SSF56317">
    <property type="entry name" value="Carbon-nitrogen hydrolase"/>
    <property type="match status" value="1"/>
</dbReference>
<name>A0A1F6C496_HANXR</name>